<dbReference type="OrthoDB" id="5444681at2"/>
<dbReference type="InterPro" id="IPR010352">
    <property type="entry name" value="DUF945"/>
</dbReference>
<evidence type="ECO:0000313" key="1">
    <source>
        <dbReference type="EMBL" id="PEH72722.1"/>
    </source>
</evidence>
<dbReference type="EMBL" id="PDDV01000013">
    <property type="protein sequence ID" value="PEH72722.1"/>
    <property type="molecule type" value="Genomic_DNA"/>
</dbReference>
<organism evidence="1 2">
    <name type="scientific">Edwardsiella tarda</name>
    <dbReference type="NCBI Taxonomy" id="636"/>
    <lineage>
        <taxon>Bacteria</taxon>
        <taxon>Pseudomonadati</taxon>
        <taxon>Pseudomonadota</taxon>
        <taxon>Gammaproteobacteria</taxon>
        <taxon>Enterobacterales</taxon>
        <taxon>Hafniaceae</taxon>
        <taxon>Edwardsiella</taxon>
    </lineage>
</organism>
<comment type="caution">
    <text evidence="1">The sequence shown here is derived from an EMBL/GenBank/DDBJ whole genome shotgun (WGS) entry which is preliminary data.</text>
</comment>
<dbReference type="Pfam" id="PF06097">
    <property type="entry name" value="DUF945"/>
    <property type="match status" value="1"/>
</dbReference>
<accession>A0A2A7U2T3</accession>
<name>A0A2A7U2T3_EDWTA</name>
<dbReference type="Proteomes" id="UP000219788">
    <property type="component" value="Unassembled WGS sequence"/>
</dbReference>
<evidence type="ECO:0000313" key="2">
    <source>
        <dbReference type="Proteomes" id="UP000219788"/>
    </source>
</evidence>
<dbReference type="STRING" id="636.AAW15_08150"/>
<reference evidence="2" key="1">
    <citation type="submission" date="2017-09" db="EMBL/GenBank/DDBJ databases">
        <title>FDA dAtabase for Regulatory Grade micrObial Sequences (FDA-ARGOS): Supporting development and validation of Infectious Disease Dx tests.</title>
        <authorList>
            <person name="Goldberg B."/>
            <person name="Campos J."/>
            <person name="Tallon L."/>
            <person name="Sadzewicz L."/>
            <person name="Ott S."/>
            <person name="Zhao X."/>
            <person name="Nagaraj S."/>
            <person name="Vavikolanu K."/>
            <person name="Aluvathingal J."/>
            <person name="Nadendla S."/>
            <person name="Geyer C."/>
            <person name="Sichtig H."/>
        </authorList>
    </citation>
    <scope>NUCLEOTIDE SEQUENCE [LARGE SCALE GENOMIC DNA]</scope>
    <source>
        <strain evidence="2">FDAARGOS_370</strain>
    </source>
</reference>
<protein>
    <submittedName>
        <fullName evidence="1">DUF945 domain-containing protein</fullName>
    </submittedName>
</protein>
<proteinExistence type="predicted"/>
<gene>
    <name evidence="1" type="ORF">CRM76_12680</name>
</gene>
<sequence length="492" mass="52668">MKKSAVAVAIIVVLGAAWSGASWYTGKLIEQRMDSEVARINTQLAQQLPQSGLKVSYQDYQRGLFSSRMQIVIQADPTHKSEGWLKPGQTLNLDETISHGPFPLTHFSLMPSMAVIHSQLADTPLVATLFKETKGKTPLEAYSRLAYNGDSQNQITLAALTTQQGTTKVAFAGAQIQADFGNGLNRIDLNGDVKGITLSAPNGEQSETLALEGVTFSSHTTLGKFDINVGKQQMAAKRLSLTGNDKESVVLDDVSLHANLSEDEHTLSAKADYALGALQINGKAFGGGALTLSLDRFDGKAVQAFSEQYQRFLSQQLANGNSSDSLAYQQQLTALMDAALPSLLSGNPQITIKPLSWKNSAGSSQFDLNLLLGTPQKTPADSTLPPLLQRVRGLDFSLDISMPMATQLAAHVAELEGYPADQAQKLATQQVQGVSAMGQMFKLTTQQDQSIVSKLHYADGQITLNGKQMSLAQFAGLFGLLDGIEGQAPAGQ</sequence>
<dbReference type="AlphaFoldDB" id="A0A2A7U2T3"/>
<dbReference type="RefSeq" id="WP_047059887.1">
    <property type="nucleotide sequence ID" value="NZ_CP011359.2"/>
</dbReference>